<dbReference type="RefSeq" id="WP_349642320.1">
    <property type="nucleotide sequence ID" value="NZ_CAWVOH010000003.1"/>
</dbReference>
<keyword evidence="4" id="KW-1185">Reference proteome</keyword>
<organism evidence="3 4">
    <name type="scientific">Eupransor demetentiae</name>
    <dbReference type="NCBI Taxonomy" id="3109584"/>
    <lineage>
        <taxon>Bacteria</taxon>
        <taxon>Bacillati</taxon>
        <taxon>Bacillota</taxon>
        <taxon>Bacilli</taxon>
        <taxon>Lactobacillales</taxon>
        <taxon>Lactobacillaceae</taxon>
        <taxon>Eupransor</taxon>
    </lineage>
</organism>
<dbReference type="EMBL" id="CAWVOH010000003">
    <property type="protein sequence ID" value="CAK8054772.1"/>
    <property type="molecule type" value="Genomic_DNA"/>
</dbReference>
<evidence type="ECO:0000313" key="4">
    <source>
        <dbReference type="Proteomes" id="UP001314241"/>
    </source>
</evidence>
<reference evidence="3 4" key="1">
    <citation type="submission" date="2024-01" db="EMBL/GenBank/DDBJ databases">
        <authorList>
            <person name="Botero Cardona J."/>
        </authorList>
    </citation>
    <scope>NUCLEOTIDE SEQUENCE [LARGE SCALE GENOMIC DNA]</scope>
    <source>
        <strain evidence="3 4">LMG 33000</strain>
    </source>
</reference>
<sequence length="113" mass="13353">MKLFKWRRREENAQSDEVQEQVDFLQTENDTLLDQVESLKLDVSELTAENQRLLDRLNRSKFQRSIIKTVGGFLALVLSYILLILVHENPNHIVWLLLIEAIFIFLMLRGDEK</sequence>
<keyword evidence="2" id="KW-1133">Transmembrane helix</keyword>
<keyword evidence="2" id="KW-0812">Transmembrane</keyword>
<evidence type="ECO:0000256" key="2">
    <source>
        <dbReference type="SAM" id="Phobius"/>
    </source>
</evidence>
<accession>A0ABM9N6E9</accession>
<protein>
    <submittedName>
        <fullName evidence="3">Uncharacterized protein</fullName>
    </submittedName>
</protein>
<evidence type="ECO:0000313" key="3">
    <source>
        <dbReference type="EMBL" id="CAK8054772.1"/>
    </source>
</evidence>
<feature type="transmembrane region" description="Helical" evidence="2">
    <location>
        <begin position="66"/>
        <end position="86"/>
    </location>
</feature>
<comment type="caution">
    <text evidence="3">The sequence shown here is derived from an EMBL/GenBank/DDBJ whole genome shotgun (WGS) entry which is preliminary data.</text>
</comment>
<feature type="coiled-coil region" evidence="1">
    <location>
        <begin position="8"/>
        <end position="56"/>
    </location>
</feature>
<proteinExistence type="predicted"/>
<gene>
    <name evidence="3" type="ORF">R54876_GBNLAHCA_01352</name>
</gene>
<feature type="transmembrane region" description="Helical" evidence="2">
    <location>
        <begin position="92"/>
        <end position="108"/>
    </location>
</feature>
<name>A0ABM9N6E9_9LACO</name>
<dbReference type="Proteomes" id="UP001314241">
    <property type="component" value="Unassembled WGS sequence"/>
</dbReference>
<keyword evidence="1" id="KW-0175">Coiled coil</keyword>
<keyword evidence="2" id="KW-0472">Membrane</keyword>
<evidence type="ECO:0000256" key="1">
    <source>
        <dbReference type="SAM" id="Coils"/>
    </source>
</evidence>